<evidence type="ECO:0000313" key="3">
    <source>
        <dbReference type="Proteomes" id="UP000000488"/>
    </source>
</evidence>
<dbReference type="EMBL" id="CP002830">
    <property type="protein sequence ID" value="AEI66937.1"/>
    <property type="molecule type" value="Genomic_DNA"/>
</dbReference>
<dbReference type="Gene3D" id="2.60.120.260">
    <property type="entry name" value="Galactose-binding domain-like"/>
    <property type="match status" value="1"/>
</dbReference>
<dbReference type="SUPFAM" id="SSF49265">
    <property type="entry name" value="Fibronectin type III"/>
    <property type="match status" value="1"/>
</dbReference>
<organism evidence="2 3">
    <name type="scientific">Myxococcus fulvus (strain ATCC BAA-855 / HW-1)</name>
    <dbReference type="NCBI Taxonomy" id="483219"/>
    <lineage>
        <taxon>Bacteria</taxon>
        <taxon>Pseudomonadati</taxon>
        <taxon>Myxococcota</taxon>
        <taxon>Myxococcia</taxon>
        <taxon>Myxococcales</taxon>
        <taxon>Cystobacterineae</taxon>
        <taxon>Myxococcaceae</taxon>
        <taxon>Myxococcus</taxon>
    </lineage>
</organism>
<name>F8C7Y5_MYXFH</name>
<dbReference type="HOGENOM" id="CLU_393201_0_0_7"/>
<gene>
    <name evidence="2" type="ordered locus">LILAB_25220</name>
</gene>
<dbReference type="InterPro" id="IPR003961">
    <property type="entry name" value="FN3_dom"/>
</dbReference>
<dbReference type="InterPro" id="IPR008979">
    <property type="entry name" value="Galactose-bd-like_sf"/>
</dbReference>
<dbReference type="PROSITE" id="PS50853">
    <property type="entry name" value="FN3"/>
    <property type="match status" value="1"/>
</dbReference>
<dbReference type="SUPFAM" id="SSF49785">
    <property type="entry name" value="Galactose-binding domain-like"/>
    <property type="match status" value="1"/>
</dbReference>
<dbReference type="KEGG" id="mfu:LILAB_25220"/>
<dbReference type="InterPro" id="IPR036116">
    <property type="entry name" value="FN3_sf"/>
</dbReference>
<evidence type="ECO:0000313" key="2">
    <source>
        <dbReference type="EMBL" id="AEI66937.1"/>
    </source>
</evidence>
<evidence type="ECO:0000259" key="1">
    <source>
        <dbReference type="PROSITE" id="PS50853"/>
    </source>
</evidence>
<dbReference type="Gene3D" id="2.60.40.10">
    <property type="entry name" value="Immunoglobulins"/>
    <property type="match status" value="1"/>
</dbReference>
<accession>F8C7Y5</accession>
<reference evidence="2 3" key="1">
    <citation type="journal article" date="2011" name="J. Bacteriol.">
        <title>Genome sequence of the halotolerant marine bacterium Myxococcus fulvus HW-1.</title>
        <authorList>
            <person name="Li Z.F."/>
            <person name="Li X."/>
            <person name="Liu H."/>
            <person name="Liu X."/>
            <person name="Han K."/>
            <person name="Wu Z.H."/>
            <person name="Hu W."/>
            <person name="Li F.F."/>
            <person name="Li Y.Z."/>
        </authorList>
    </citation>
    <scope>NUCLEOTIDE SEQUENCE [LARGE SCALE GENOMIC DNA]</scope>
    <source>
        <strain evidence="3">ATCC BAA-855 / HW-1</strain>
    </source>
</reference>
<protein>
    <submittedName>
        <fullName evidence="2">Fibronectin type III domain-containing protein</fullName>
    </submittedName>
</protein>
<dbReference type="AlphaFoldDB" id="F8C7Y5"/>
<dbReference type="InterPro" id="IPR013783">
    <property type="entry name" value="Ig-like_fold"/>
</dbReference>
<dbReference type="Proteomes" id="UP000000488">
    <property type="component" value="Chromosome"/>
</dbReference>
<feature type="domain" description="Fibronectin type-III" evidence="1">
    <location>
        <begin position="432"/>
        <end position="531"/>
    </location>
</feature>
<sequence length="797" mass="86140">MRQLSQQEQATLLAGNYGTHLRVRVHRTDASTVDLASFLGADWMMGATISQSVDTPVAQATVSVRRNGPGGVISLSPLVDTSLANRGPTGLLEPLLQEGRIFRLDVQCTPGTAPTPDAWREVFIGRIDEVDAAAEELTFTGRDLSSAFQDSFIEEERNYGDATVGVAVQDVMTSIISDNVPNGFGPGFYCPVDPMWQLGRFTQQKQSVHEALNALAAQLGWEVRLRFREEHGWYLYLQSPERIGASAVWTVGPDEYGELGQVRRTLEHIRNAVEVVYWDRSDLDATGMPKKKTVTSTNPTSIATYGRRFMQVAEASASNINTEEEAQRLADVAIADLSDAALELEVEVPYCWHLEIHDVLRVLPDGVALSQVQELAIVGLDDFFAEGVARTKVKLCGRPATSRVEWMAREAVPSTAVSAALRSIQPQAKMMGPDAPTDLAPTATVNGFALAFKPAPTGPAWDSYELHVSTSPGFTPEAATLKAAASATRFEVADLQPGTTHYAVVRGRDSKGNVGPTSAQVELAPRYVEPRFITPAVNLASAPLNYDFECQASPSDPPDNWRIEEGTWGSDVVLTADAVSGSKALQFQGSDAIVVSQAFSVRPGLRYSLDVFAKGSTDATLAYALEWLDAAGAQVAVTYFYKMFINEPWQRYAYAAPAPAQARAVRARLESVLGAPGRTIQVDSVQLDLAEHVQESARSPFIFHGDWESDTSDGRGPATHYKDSSGRVHLEGRITGGTVGSDALTLYHGCYPPYMRDFAVATATGYGRVTVSPTGKVVLASGSPTWVSLNGISFRAA</sequence>
<dbReference type="STRING" id="483219.LILAB_25220"/>
<proteinExistence type="predicted"/>